<dbReference type="InterPro" id="IPR027477">
    <property type="entry name" value="Succ_DH/fumarate_Rdtase_cat_sf"/>
</dbReference>
<dbReference type="InterPro" id="IPR003953">
    <property type="entry name" value="FAD-dep_OxRdtase_2_FAD-bd"/>
</dbReference>
<organism evidence="6 7">
    <name type="scientific">Rhodoplanes elegans</name>
    <dbReference type="NCBI Taxonomy" id="29408"/>
    <lineage>
        <taxon>Bacteria</taxon>
        <taxon>Pseudomonadati</taxon>
        <taxon>Pseudomonadota</taxon>
        <taxon>Alphaproteobacteria</taxon>
        <taxon>Hyphomicrobiales</taxon>
        <taxon>Nitrobacteraceae</taxon>
        <taxon>Rhodoplanes</taxon>
    </lineage>
</organism>
<dbReference type="NCBIfam" id="TIGR02485">
    <property type="entry name" value="CobZ_N-term"/>
    <property type="match status" value="1"/>
</dbReference>
<accession>A0A327KKZ6</accession>
<dbReference type="OrthoDB" id="3178130at2"/>
<dbReference type="InterPro" id="IPR012831">
    <property type="entry name" value="CobZ"/>
</dbReference>
<evidence type="ECO:0000259" key="5">
    <source>
        <dbReference type="Pfam" id="PF00890"/>
    </source>
</evidence>
<evidence type="ECO:0000313" key="6">
    <source>
        <dbReference type="EMBL" id="RAI38714.1"/>
    </source>
</evidence>
<dbReference type="EMBL" id="NPEU01000111">
    <property type="protein sequence ID" value="RAI38714.1"/>
    <property type="molecule type" value="Genomic_DNA"/>
</dbReference>
<evidence type="ECO:0000256" key="3">
    <source>
        <dbReference type="ARBA" id="ARBA00022827"/>
    </source>
</evidence>
<name>A0A327KKZ6_9BRAD</name>
<evidence type="ECO:0000256" key="2">
    <source>
        <dbReference type="ARBA" id="ARBA00022630"/>
    </source>
</evidence>
<dbReference type="PANTHER" id="PTHR43400">
    <property type="entry name" value="FUMARATE REDUCTASE"/>
    <property type="match status" value="1"/>
</dbReference>
<dbReference type="SUPFAM" id="SSF51905">
    <property type="entry name" value="FAD/NAD(P)-binding domain"/>
    <property type="match status" value="1"/>
</dbReference>
<dbReference type="AlphaFoldDB" id="A0A327KKZ6"/>
<dbReference type="Gene3D" id="3.50.50.60">
    <property type="entry name" value="FAD/NAD(P)-binding domain"/>
    <property type="match status" value="1"/>
</dbReference>
<evidence type="ECO:0000256" key="4">
    <source>
        <dbReference type="ARBA" id="ARBA00023002"/>
    </source>
</evidence>
<sequence>MTDLTPTRFDVLVAGGAAAGLCAAIAARLAGASVRLVEAAPEALRGGNTRHARNFRIAHAGPAPYVPDSYRPEEFLADLLRVTGGDTDEPLARTLIRASAGIAPWLLAAGVRLQALDRGVLPYSRRTAFLLGGGKAMVNALYATAEALGVVVSYDTTLVDLRPDDGDCAVVLDTAAGRESMLSRAVVVATGGHQADLAQLRVDLGPAADRLVVRGSQYCTGHGLDLLLGLGAEPVGDRASAHLVAVDARGPRFDGGIVTRMTGIPHGIVVDRTGRRLADERADTRRTHYAQWGPRIAACPDQLAYLIVDQDGLRRVGPTALAPVTAPSVAELARRLEIDPASLDATVRTFNAEAAEREPAVRPLAALPLAAWPLLPGLTFTHFGVAVDTGMRVRLRGGRRSERVFAAGTTMAANVLRHGYLAGLGLTLAAVSGRIAGEEAARAAA</sequence>
<dbReference type="SUPFAM" id="SSF56425">
    <property type="entry name" value="Succinate dehydrogenase/fumarate reductase flavoprotein, catalytic domain"/>
    <property type="match status" value="1"/>
</dbReference>
<keyword evidence="2" id="KW-0285">Flavoprotein</keyword>
<dbReference type="GO" id="GO:0016491">
    <property type="term" value="F:oxidoreductase activity"/>
    <property type="evidence" value="ECO:0007669"/>
    <property type="project" value="UniProtKB-KW"/>
</dbReference>
<dbReference type="PANTHER" id="PTHR43400:SF7">
    <property type="entry name" value="FAD-DEPENDENT OXIDOREDUCTASE 2 FAD BINDING DOMAIN-CONTAINING PROTEIN"/>
    <property type="match status" value="1"/>
</dbReference>
<comment type="cofactor">
    <cofactor evidence="1">
        <name>FAD</name>
        <dbReference type="ChEBI" id="CHEBI:57692"/>
    </cofactor>
</comment>
<keyword evidence="3" id="KW-0274">FAD</keyword>
<dbReference type="NCBIfam" id="NF006130">
    <property type="entry name" value="PRK08274.1"/>
    <property type="match status" value="1"/>
</dbReference>
<proteinExistence type="predicted"/>
<dbReference type="Gene3D" id="3.90.700.10">
    <property type="entry name" value="Succinate dehydrogenase/fumarate reductase flavoprotein, catalytic domain"/>
    <property type="match status" value="1"/>
</dbReference>
<dbReference type="InterPro" id="IPR050315">
    <property type="entry name" value="FAD-oxidoreductase_2"/>
</dbReference>
<dbReference type="RefSeq" id="WP_111357369.1">
    <property type="nucleotide sequence ID" value="NZ_NHSK01000143.1"/>
</dbReference>
<dbReference type="Proteomes" id="UP000248863">
    <property type="component" value="Unassembled WGS sequence"/>
</dbReference>
<keyword evidence="7" id="KW-1185">Reference proteome</keyword>
<dbReference type="Pfam" id="PF00890">
    <property type="entry name" value="FAD_binding_2"/>
    <property type="match status" value="1"/>
</dbReference>
<evidence type="ECO:0000256" key="1">
    <source>
        <dbReference type="ARBA" id="ARBA00001974"/>
    </source>
</evidence>
<keyword evidence="4" id="KW-0560">Oxidoreductase</keyword>
<reference evidence="6 7" key="1">
    <citation type="submission" date="2017-07" db="EMBL/GenBank/DDBJ databases">
        <title>Draft Genome Sequences of Select Purple Nonsulfur Bacteria.</title>
        <authorList>
            <person name="Lasarre B."/>
            <person name="Mckinlay J.B."/>
        </authorList>
    </citation>
    <scope>NUCLEOTIDE SEQUENCE [LARGE SCALE GENOMIC DNA]</scope>
    <source>
        <strain evidence="6 7">DSM 11907</strain>
    </source>
</reference>
<evidence type="ECO:0000313" key="7">
    <source>
        <dbReference type="Proteomes" id="UP000248863"/>
    </source>
</evidence>
<gene>
    <name evidence="6" type="primary">cobZ</name>
    <name evidence="6" type="ORF">CH338_11780</name>
</gene>
<comment type="caution">
    <text evidence="6">The sequence shown here is derived from an EMBL/GenBank/DDBJ whole genome shotgun (WGS) entry which is preliminary data.</text>
</comment>
<dbReference type="InterPro" id="IPR036188">
    <property type="entry name" value="FAD/NAD-bd_sf"/>
</dbReference>
<protein>
    <submittedName>
        <fullName evidence="6">Tricarballylate dehydrogenase</fullName>
    </submittedName>
</protein>
<feature type="domain" description="FAD-dependent oxidoreductase 2 FAD-binding" evidence="5">
    <location>
        <begin position="10"/>
        <end position="417"/>
    </location>
</feature>